<dbReference type="Pfam" id="PF12846">
    <property type="entry name" value="AAA_10"/>
    <property type="match status" value="1"/>
</dbReference>
<dbReference type="STRING" id="112248.SAMN05444392_105177"/>
<evidence type="ECO:0000256" key="1">
    <source>
        <dbReference type="SAM" id="MobiDB-lite"/>
    </source>
</evidence>
<accession>A0A1M4XTP6</accession>
<dbReference type="PANTHER" id="PTHR30121">
    <property type="entry name" value="UNCHARACTERIZED PROTEIN YJGR-RELATED"/>
    <property type="match status" value="1"/>
</dbReference>
<organism evidence="2 3">
    <name type="scientific">Seinonella peptonophila</name>
    <dbReference type="NCBI Taxonomy" id="112248"/>
    <lineage>
        <taxon>Bacteria</taxon>
        <taxon>Bacillati</taxon>
        <taxon>Bacillota</taxon>
        <taxon>Bacilli</taxon>
        <taxon>Bacillales</taxon>
        <taxon>Thermoactinomycetaceae</taxon>
        <taxon>Seinonella</taxon>
    </lineage>
</organism>
<gene>
    <name evidence="2" type="ORF">SAMN05444392_105177</name>
</gene>
<proteinExistence type="predicted"/>
<name>A0A1M4XTP6_9BACL</name>
<reference evidence="2 3" key="1">
    <citation type="submission" date="2016-11" db="EMBL/GenBank/DDBJ databases">
        <authorList>
            <person name="Jaros S."/>
            <person name="Januszkiewicz K."/>
            <person name="Wedrychowicz H."/>
        </authorList>
    </citation>
    <scope>NUCLEOTIDE SEQUENCE [LARGE SCALE GENOMIC DNA]</scope>
    <source>
        <strain evidence="2 3">DSM 44666</strain>
    </source>
</reference>
<protein>
    <submittedName>
        <fullName evidence="2">AAA-like domain-containing protein</fullName>
    </submittedName>
</protein>
<dbReference type="Gene3D" id="3.40.50.300">
    <property type="entry name" value="P-loop containing nucleotide triphosphate hydrolases"/>
    <property type="match status" value="2"/>
</dbReference>
<dbReference type="InterPro" id="IPR027417">
    <property type="entry name" value="P-loop_NTPase"/>
</dbReference>
<dbReference type="OrthoDB" id="1647424at2"/>
<feature type="region of interest" description="Disordered" evidence="1">
    <location>
        <begin position="869"/>
        <end position="896"/>
    </location>
</feature>
<dbReference type="AlphaFoldDB" id="A0A1M4XTP6"/>
<dbReference type="PANTHER" id="PTHR30121:SF6">
    <property type="entry name" value="SLR6007 PROTEIN"/>
    <property type="match status" value="1"/>
</dbReference>
<evidence type="ECO:0000313" key="3">
    <source>
        <dbReference type="Proteomes" id="UP000184476"/>
    </source>
</evidence>
<dbReference type="RefSeq" id="WP_073154784.1">
    <property type="nucleotide sequence ID" value="NZ_FQVL01000005.1"/>
</dbReference>
<dbReference type="Proteomes" id="UP000184476">
    <property type="component" value="Unassembled WGS sequence"/>
</dbReference>
<dbReference type="SUPFAM" id="SSF52540">
    <property type="entry name" value="P-loop containing nucleoside triphosphate hydrolases"/>
    <property type="match status" value="1"/>
</dbReference>
<keyword evidence="3" id="KW-1185">Reference proteome</keyword>
<evidence type="ECO:0000313" key="2">
    <source>
        <dbReference type="EMBL" id="SHE96851.1"/>
    </source>
</evidence>
<dbReference type="EMBL" id="FQVL01000005">
    <property type="protein sequence ID" value="SHE96851.1"/>
    <property type="molecule type" value="Genomic_DNA"/>
</dbReference>
<dbReference type="InterPro" id="IPR051162">
    <property type="entry name" value="T4SS_component"/>
</dbReference>
<sequence>MAKLESPLVLKRDNLIVTKAGRYHAAACYELEPIHFDFKKMDDYQLFLSQFQQAISKMYYSGMFLMAPTPYDPVDDLMKGAKTPEVLQESFLHGVQRMAAHIRQIPYKYRMYMIIFVEQESGSAFKEIAKTIAETFRDLSKKTQHALGGEPFTLAKSEWEGFKEKEEQVFTFFNRFISLRRLRQIEVDWLVSRCAMRGIDPARLSNEDYIEDSGELLSASPVEVMKAFTDVALDKKAVPGMLRFEKGFPEGVKSGYFSFMCVSRLPKGMGTYPGDTTIFKVIQELVPCPVEVCVQFQPISPEDVRWKLNTSRYLSRGKAGKEMQRKQEVSKKTREVLGESRALQEYLDETEHPMFKTTITICTWGETPEQVVSNREEISKALRNYELQVPVLQQKQLFYNTLPGFPKKTGYQYFLRLTTEWLAATMPIASTKLGDPYGFLIGYTGLQELYPVLLNPRRGSEDSRRASTGSCLIQGAPGGGKSVLGNYIVHQELMRGAKALIFDPKNERWHWPYELPYLHPVTNVVTLKESIDDQGKLDPLARVRNQITDTTAIASAKEIINYMANRRNDSIYEKVIDHVVNEVVEESNRIQPNMMRVVEKMHDYLEGRARWDFHPSLKDKIDYAAADIHSTLKMRSRSGLSRLLFNDGTNQPVDLSKQLTILQVQGLLSGTNQDESTDTRIRKVVFMAVLDLAREFADEEIGYRTVFIDEAYFITDDKEGASMLRILLRTGRSKRNNVILCLHNARDLNLDEDSSEEDGGGEVRSNVTNRFLYRLDDRAEAIKGCDLLGIPAVKSNVELLRDRTVMGSGSFMMRDFNGNVGLVRFNLQQVDPALYRCFNTSDPEILRIREEKFGHFRTMRTQEEIAKLQGQQVPGQIGGPSMQSQPQIKPPAQAQQ</sequence>